<name>A0A255EG00_9ACTN</name>
<dbReference type="FunFam" id="1.10.10.60:FF:000141">
    <property type="entry name" value="TetR family transcriptional regulator"/>
    <property type="match status" value="1"/>
</dbReference>
<reference evidence="8 9" key="1">
    <citation type="submission" date="2017-07" db="EMBL/GenBank/DDBJ databases">
        <title>Draft whole genome sequences of clinical Proprionibacteriaceae strains.</title>
        <authorList>
            <person name="Bernier A.-M."/>
            <person name="Bernard K."/>
            <person name="Domingo M.-C."/>
        </authorList>
    </citation>
    <scope>NUCLEOTIDE SEQUENCE [LARGE SCALE GENOMIC DNA]</scope>
    <source>
        <strain evidence="7 8">NML 150081</strain>
        <strain evidence="6 9">NML 160184</strain>
    </source>
</reference>
<sequence length="206" mass="22665">MSDKRRRQRMTSHERREQLIAVARAVFGSKAFEAATVEEIAAEAGVSKPVVYEHFGGKEGLYAVVVDREVNTLLDAIRTSLTTPQGPRQTLEAATIAFLDYVETNSDGFRILGRDSAVGSGSGSFATILNDIASEVEGILADQFRDSELDPKMAPMYAQMLTGMVAMTGQWWLDARRPSKADVAAHVVNLAWNGLRGLRPQPRRNR</sequence>
<dbReference type="OrthoDB" id="70491at2"/>
<dbReference type="PANTHER" id="PTHR30055:SF227">
    <property type="entry name" value="TRANSCRIPTIONAL REGULATORY PROTEIN (PROBABLY TETR-FAMILY)-RELATED"/>
    <property type="match status" value="1"/>
</dbReference>
<evidence type="ECO:0000256" key="2">
    <source>
        <dbReference type="ARBA" id="ARBA00023125"/>
    </source>
</evidence>
<accession>A0A255EG00</accession>
<dbReference type="PRINTS" id="PR00455">
    <property type="entry name" value="HTHTETR"/>
</dbReference>
<dbReference type="SUPFAM" id="SSF48498">
    <property type="entry name" value="Tetracyclin repressor-like, C-terminal domain"/>
    <property type="match status" value="1"/>
</dbReference>
<dbReference type="InterPro" id="IPR050109">
    <property type="entry name" value="HTH-type_TetR-like_transc_reg"/>
</dbReference>
<keyword evidence="8" id="KW-1185">Reference proteome</keyword>
<feature type="DNA-binding region" description="H-T-H motif" evidence="4">
    <location>
        <begin position="36"/>
        <end position="55"/>
    </location>
</feature>
<dbReference type="SUPFAM" id="SSF46689">
    <property type="entry name" value="Homeodomain-like"/>
    <property type="match status" value="1"/>
</dbReference>
<evidence type="ECO:0000256" key="4">
    <source>
        <dbReference type="PROSITE-ProRule" id="PRU00335"/>
    </source>
</evidence>
<gene>
    <name evidence="7" type="ORF">CGZ91_02305</name>
    <name evidence="6" type="ORF">CGZ92_01085</name>
</gene>
<dbReference type="Pfam" id="PF19344">
    <property type="entry name" value="TetR_C_32"/>
    <property type="match status" value="1"/>
</dbReference>
<proteinExistence type="predicted"/>
<evidence type="ECO:0000256" key="1">
    <source>
        <dbReference type="ARBA" id="ARBA00023015"/>
    </source>
</evidence>
<dbReference type="InterPro" id="IPR001647">
    <property type="entry name" value="HTH_TetR"/>
</dbReference>
<dbReference type="EMBL" id="NMVI01000005">
    <property type="protein sequence ID" value="OYN90459.1"/>
    <property type="molecule type" value="Genomic_DNA"/>
</dbReference>
<keyword evidence="3" id="KW-0804">Transcription</keyword>
<protein>
    <submittedName>
        <fullName evidence="6">TetR family transcriptional regulator</fullName>
    </submittedName>
</protein>
<evidence type="ECO:0000313" key="8">
    <source>
        <dbReference type="Proteomes" id="UP000216300"/>
    </source>
</evidence>
<keyword evidence="1" id="KW-0805">Transcription regulation</keyword>
<evidence type="ECO:0000313" key="7">
    <source>
        <dbReference type="EMBL" id="OYN92354.1"/>
    </source>
</evidence>
<dbReference type="PROSITE" id="PS50977">
    <property type="entry name" value="HTH_TETR_2"/>
    <property type="match status" value="1"/>
</dbReference>
<organism evidence="6 9">
    <name type="scientific">Parenemella sanctibonifatiensis</name>
    <dbReference type="NCBI Taxonomy" id="2016505"/>
    <lineage>
        <taxon>Bacteria</taxon>
        <taxon>Bacillati</taxon>
        <taxon>Actinomycetota</taxon>
        <taxon>Actinomycetes</taxon>
        <taxon>Propionibacteriales</taxon>
        <taxon>Propionibacteriaceae</taxon>
        <taxon>Parenemella</taxon>
    </lineage>
</organism>
<evidence type="ECO:0000313" key="9">
    <source>
        <dbReference type="Proteomes" id="UP000216533"/>
    </source>
</evidence>
<dbReference type="GO" id="GO:0045892">
    <property type="term" value="P:negative regulation of DNA-templated transcription"/>
    <property type="evidence" value="ECO:0007669"/>
    <property type="project" value="UniProtKB-ARBA"/>
</dbReference>
<evidence type="ECO:0000259" key="5">
    <source>
        <dbReference type="PROSITE" id="PS50977"/>
    </source>
</evidence>
<dbReference type="AlphaFoldDB" id="A0A255EG00"/>
<dbReference type="GO" id="GO:0000976">
    <property type="term" value="F:transcription cis-regulatory region binding"/>
    <property type="evidence" value="ECO:0007669"/>
    <property type="project" value="TreeGrafter"/>
</dbReference>
<dbReference type="InterPro" id="IPR045823">
    <property type="entry name" value="TetR_C_32"/>
</dbReference>
<dbReference type="Gene3D" id="1.10.357.10">
    <property type="entry name" value="Tetracycline Repressor, domain 2"/>
    <property type="match status" value="1"/>
</dbReference>
<dbReference type="InterPro" id="IPR009057">
    <property type="entry name" value="Homeodomain-like_sf"/>
</dbReference>
<dbReference type="PANTHER" id="PTHR30055">
    <property type="entry name" value="HTH-TYPE TRANSCRIPTIONAL REGULATOR RUTR"/>
    <property type="match status" value="1"/>
</dbReference>
<evidence type="ECO:0000256" key="3">
    <source>
        <dbReference type="ARBA" id="ARBA00023163"/>
    </source>
</evidence>
<dbReference type="RefSeq" id="WP_094449552.1">
    <property type="nucleotide sequence ID" value="NZ_NMVI01000005.1"/>
</dbReference>
<accession>A0A255ELI2</accession>
<dbReference type="Pfam" id="PF00440">
    <property type="entry name" value="TetR_N"/>
    <property type="match status" value="1"/>
</dbReference>
<dbReference type="InterPro" id="IPR036271">
    <property type="entry name" value="Tet_transcr_reg_TetR-rel_C_sf"/>
</dbReference>
<evidence type="ECO:0000313" key="6">
    <source>
        <dbReference type="EMBL" id="OYN90459.1"/>
    </source>
</evidence>
<dbReference type="EMBL" id="NMVJ01000001">
    <property type="protein sequence ID" value="OYN92354.1"/>
    <property type="molecule type" value="Genomic_DNA"/>
</dbReference>
<comment type="caution">
    <text evidence="6">The sequence shown here is derived from an EMBL/GenBank/DDBJ whole genome shotgun (WGS) entry which is preliminary data.</text>
</comment>
<dbReference type="GO" id="GO:0003700">
    <property type="term" value="F:DNA-binding transcription factor activity"/>
    <property type="evidence" value="ECO:0007669"/>
    <property type="project" value="TreeGrafter"/>
</dbReference>
<dbReference type="Proteomes" id="UP000216533">
    <property type="component" value="Unassembled WGS sequence"/>
</dbReference>
<keyword evidence="2 4" id="KW-0238">DNA-binding</keyword>
<feature type="domain" description="HTH tetR-type" evidence="5">
    <location>
        <begin position="13"/>
        <end position="73"/>
    </location>
</feature>
<dbReference type="Proteomes" id="UP000216300">
    <property type="component" value="Unassembled WGS sequence"/>
</dbReference>